<dbReference type="Gene3D" id="1.20.1090.10">
    <property type="entry name" value="Dehydroquinate synthase-like - alpha domain"/>
    <property type="match status" value="1"/>
</dbReference>
<proteinExistence type="predicted"/>
<dbReference type="OrthoDB" id="4333404at2"/>
<dbReference type="EMBL" id="CP002106">
    <property type="protein sequence ID" value="ADK68232.1"/>
    <property type="molecule type" value="Genomic_DNA"/>
</dbReference>
<keyword evidence="2" id="KW-1185">Reference proteome</keyword>
<sequence length="379" mass="39600">MSEELGNGAETGPQPLVRQWVAVPGGSCDARFGPGAVEQMGPILKSAVGRPQDAALVVAAGVGEGLAERVRRQLTDAGFLVHPLACPSQAPARTLPALSDLLHGLAGAHITSDDLVCAIGDVDALSLCAHAAAAWCGGVPLVSVPLDLRAMVEVPCTPRALDVAGRSQMAGLRAATRYLICDPEVMDLSTDGEHAACARALMVATAVAESEKSFSTLWDKASDVMGGDVDLVGEAAVSALKSRGHLATSTALAIRQSLEYGQTFTRALDRLTQGSVRESILMAEALRFAARISAGLGRLPVDDVLAQDELLDMLGLGYARCDVEPDRLVAALKEERFLRTNRFLLAVPNALGRVRMTTVDDGLLAEHAGAWCQAHATGA</sequence>
<evidence type="ECO:0000313" key="2">
    <source>
        <dbReference type="Proteomes" id="UP000000333"/>
    </source>
</evidence>
<accession>E1QVS9</accession>
<dbReference type="RefSeq" id="WP_013251984.1">
    <property type="nucleotide sequence ID" value="NC_014363.1"/>
</dbReference>
<dbReference type="KEGG" id="ols:Olsu_1122"/>
<dbReference type="eggNOG" id="COG0337">
    <property type="taxonomic scope" value="Bacteria"/>
</dbReference>
<protein>
    <submittedName>
        <fullName evidence="1">3-dehydroquinate synthase</fullName>
    </submittedName>
</protein>
<name>E1QVS9_OLSUV</name>
<organism evidence="1 2">
    <name type="scientific">Olsenella uli (strain ATCC 49627 / DSM 7084 / CCUG 31166 / CIP 109912 / JCM 12494 / LMG 11480 / NCIMB 702895 / VPI D76D-27C)</name>
    <name type="common">Lactobacillus uli</name>
    <dbReference type="NCBI Taxonomy" id="633147"/>
    <lineage>
        <taxon>Bacteria</taxon>
        <taxon>Bacillati</taxon>
        <taxon>Actinomycetota</taxon>
        <taxon>Coriobacteriia</taxon>
        <taxon>Coriobacteriales</taxon>
        <taxon>Atopobiaceae</taxon>
        <taxon>Olsenella</taxon>
    </lineage>
</organism>
<dbReference type="PATRIC" id="fig|633147.7.peg.420"/>
<dbReference type="HOGENOM" id="CLU_747703_0_0_11"/>
<evidence type="ECO:0000313" key="1">
    <source>
        <dbReference type="EMBL" id="ADK68232.1"/>
    </source>
</evidence>
<reference evidence="1 2" key="1">
    <citation type="journal article" date="2010" name="Stand. Genomic Sci.">
        <title>Complete genome sequence of Olsenella uli type strain (VPI D76D-27C).</title>
        <authorList>
            <person name="Goker M."/>
            <person name="Held B."/>
            <person name="Lucas S."/>
            <person name="Nolan M."/>
            <person name="Yasawong M."/>
            <person name="Glavina Del Rio T."/>
            <person name="Tice H."/>
            <person name="Cheng J.F."/>
            <person name="Bruce D."/>
            <person name="Detter J.C."/>
            <person name="Tapia R."/>
            <person name="Han C."/>
            <person name="Goodwin L."/>
            <person name="Pitluck S."/>
            <person name="Liolios K."/>
            <person name="Ivanova N."/>
            <person name="Mavromatis K."/>
            <person name="Mikhailova N."/>
            <person name="Pati A."/>
            <person name="Chen A."/>
            <person name="Palaniappan K."/>
            <person name="Land M."/>
            <person name="Hauser L."/>
            <person name="Chang Y.J."/>
            <person name="Jeffries C.D."/>
            <person name="Rohde M."/>
            <person name="Sikorski J."/>
            <person name="Pukall R."/>
            <person name="Woyke T."/>
            <person name="Bristow J."/>
            <person name="Eisen J.A."/>
            <person name="Markowitz V."/>
            <person name="Hugenholtz P."/>
            <person name="Kyrpides N.C."/>
            <person name="Klenk H.P."/>
            <person name="Lapidus A."/>
        </authorList>
    </citation>
    <scope>NUCLEOTIDE SEQUENCE [LARGE SCALE GENOMIC DNA]</scope>
    <source>
        <strain evidence="2">ATCC 49627 / DSM 7084 / CIP 109912 / JCM 12494 / NCIMB 702895 / VPI D76D-27C</strain>
    </source>
</reference>
<dbReference type="Gene3D" id="3.40.50.1970">
    <property type="match status" value="1"/>
</dbReference>
<dbReference type="AlphaFoldDB" id="E1QVS9"/>
<dbReference type="SUPFAM" id="SSF56796">
    <property type="entry name" value="Dehydroquinate synthase-like"/>
    <property type="match status" value="1"/>
</dbReference>
<dbReference type="STRING" id="633147.Olsu_1122"/>
<dbReference type="Proteomes" id="UP000000333">
    <property type="component" value="Chromosome"/>
</dbReference>
<gene>
    <name evidence="1" type="ordered locus">Olsu_1122</name>
</gene>
<dbReference type="GeneID" id="78512545"/>